<evidence type="ECO:0000313" key="4">
    <source>
        <dbReference type="Proteomes" id="UP000315901"/>
    </source>
</evidence>
<proteinExistence type="inferred from homology"/>
<evidence type="ECO:0000256" key="2">
    <source>
        <dbReference type="SAM" id="SignalP"/>
    </source>
</evidence>
<sequence length="458" mass="49310">MHRSLSKLTVTLSLASLLTACANIAPERHDYQSEAGSITQDAQQQVENLELSGLQQTVLLTDLMQSQELSSLVEQALTANPSLQKSRLAVESSTWSARQAGAGQLPTASASLSATEDDGTSTTYKAGINVSWEIDIWQRLADSNAAADVSLAMEKLTYDGARASLVGNVMKRWLGLVAANRAHAIQQQRLALLEKNENLIIARYRNGLGTLSGLDNARTQTSQAKATLAEYAEEIAIQERALALLLGRNSLSEPIVAAAYPLVILPIVALPEQNLEQRPDVQAARLAIKAADLNADATFKNRLPSFSLSAALNDSGTSFSDALFVSPIWSLVAQLSAPIYEGGKRKAQSEIANIAVAQRYQEYRDTLLTAVNEINNSVGQEKVLSARIGHTTSAIATAESDLRLTEQQYRSGLSSLTDLISAQQTLFDLQAQLDTLHYQQLSNRIDLGLALGLGIAQS</sequence>
<dbReference type="Proteomes" id="UP000315901">
    <property type="component" value="Unassembled WGS sequence"/>
</dbReference>
<keyword evidence="2" id="KW-0732">Signal</keyword>
<accession>A0A501X214</accession>
<comment type="similarity">
    <text evidence="1">Belongs to the outer membrane factor (OMF) (TC 1.B.17) family.</text>
</comment>
<dbReference type="EMBL" id="VFRR01000005">
    <property type="protein sequence ID" value="TPE54507.1"/>
    <property type="molecule type" value="Genomic_DNA"/>
</dbReference>
<evidence type="ECO:0000256" key="1">
    <source>
        <dbReference type="ARBA" id="ARBA00007613"/>
    </source>
</evidence>
<dbReference type="Pfam" id="PF02321">
    <property type="entry name" value="OEP"/>
    <property type="match status" value="2"/>
</dbReference>
<keyword evidence="4" id="KW-1185">Reference proteome</keyword>
<dbReference type="AlphaFoldDB" id="A0A501X214"/>
<dbReference type="OrthoDB" id="9770517at2"/>
<dbReference type="PANTHER" id="PTHR30203">
    <property type="entry name" value="OUTER MEMBRANE CATION EFFLUX PROTEIN"/>
    <property type="match status" value="1"/>
</dbReference>
<evidence type="ECO:0000313" key="3">
    <source>
        <dbReference type="EMBL" id="TPE54507.1"/>
    </source>
</evidence>
<dbReference type="PROSITE" id="PS51257">
    <property type="entry name" value="PROKAR_LIPOPROTEIN"/>
    <property type="match status" value="1"/>
</dbReference>
<feature type="chain" id="PRO_5021279543" evidence="2">
    <location>
        <begin position="23"/>
        <end position="458"/>
    </location>
</feature>
<protein>
    <submittedName>
        <fullName evidence="3">TolC family protein</fullName>
    </submittedName>
</protein>
<reference evidence="3 4" key="1">
    <citation type="submission" date="2019-06" db="EMBL/GenBank/DDBJ databases">
        <title>A novel bacterium of genus Marinomonas, isolated from coastal sand.</title>
        <authorList>
            <person name="Huang H."/>
            <person name="Mo K."/>
            <person name="Hu Y."/>
        </authorList>
    </citation>
    <scope>NUCLEOTIDE SEQUENCE [LARGE SCALE GENOMIC DNA]</scope>
    <source>
        <strain evidence="3 4">HB171799</strain>
    </source>
</reference>
<dbReference type="RefSeq" id="WP_140587459.1">
    <property type="nucleotide sequence ID" value="NZ_VFRR01000005.1"/>
</dbReference>
<dbReference type="InterPro" id="IPR003423">
    <property type="entry name" value="OMP_efflux"/>
</dbReference>
<dbReference type="Gene3D" id="1.20.1600.10">
    <property type="entry name" value="Outer membrane efflux proteins (OEP)"/>
    <property type="match status" value="1"/>
</dbReference>
<dbReference type="Gene3D" id="2.20.200.10">
    <property type="entry name" value="Outer membrane efflux proteins (OEP)"/>
    <property type="match status" value="1"/>
</dbReference>
<organism evidence="3 4">
    <name type="scientific">Maribrevibacterium harenarium</name>
    <dbReference type="NCBI Taxonomy" id="2589817"/>
    <lineage>
        <taxon>Bacteria</taxon>
        <taxon>Pseudomonadati</taxon>
        <taxon>Pseudomonadota</taxon>
        <taxon>Gammaproteobacteria</taxon>
        <taxon>Oceanospirillales</taxon>
        <taxon>Oceanospirillaceae</taxon>
        <taxon>Maribrevibacterium</taxon>
    </lineage>
</organism>
<dbReference type="InterPro" id="IPR010131">
    <property type="entry name" value="MdtP/NodT-like"/>
</dbReference>
<comment type="caution">
    <text evidence="3">The sequence shown here is derived from an EMBL/GenBank/DDBJ whole genome shotgun (WGS) entry which is preliminary data.</text>
</comment>
<gene>
    <name evidence="3" type="ORF">FJM67_04395</name>
</gene>
<feature type="signal peptide" evidence="2">
    <location>
        <begin position="1"/>
        <end position="22"/>
    </location>
</feature>
<name>A0A501X214_9GAMM</name>
<dbReference type="SUPFAM" id="SSF56954">
    <property type="entry name" value="Outer membrane efflux proteins (OEP)"/>
    <property type="match status" value="1"/>
</dbReference>
<dbReference type="GO" id="GO:0015562">
    <property type="term" value="F:efflux transmembrane transporter activity"/>
    <property type="evidence" value="ECO:0007669"/>
    <property type="project" value="InterPro"/>
</dbReference>